<protein>
    <submittedName>
        <fullName evidence="1">Uncharacterized protein</fullName>
    </submittedName>
</protein>
<dbReference type="EMBL" id="SNRY01008946">
    <property type="protein sequence ID" value="KAA6307746.1"/>
    <property type="molecule type" value="Genomic_DNA"/>
</dbReference>
<comment type="caution">
    <text evidence="1">The sequence shown here is derived from an EMBL/GenBank/DDBJ whole genome shotgun (WGS) entry which is preliminary data.</text>
</comment>
<sequence length="56" mass="6569">MNFDTWLPFEVDITDYVKRDGTDKLLVGLRHNQLFEKNHPDYKYFGATFPSGSNTE</sequence>
<reference evidence="1" key="1">
    <citation type="submission" date="2019-03" db="EMBL/GenBank/DDBJ databases">
        <title>Single cell metagenomics reveals metabolic interactions within the superorganism composed of flagellate Streblomastix strix and complex community of Bacteroidetes bacteria on its surface.</title>
        <authorList>
            <person name="Treitli S.C."/>
            <person name="Kolisko M."/>
            <person name="Husnik F."/>
            <person name="Keeling P."/>
            <person name="Hampl V."/>
        </authorList>
    </citation>
    <scope>NUCLEOTIDE SEQUENCE</scope>
    <source>
        <strain evidence="1">STM</strain>
    </source>
</reference>
<proteinExistence type="predicted"/>
<name>A0A5J4PEA0_9ZZZZ</name>
<organism evidence="1">
    <name type="scientific">termite gut metagenome</name>
    <dbReference type="NCBI Taxonomy" id="433724"/>
    <lineage>
        <taxon>unclassified sequences</taxon>
        <taxon>metagenomes</taxon>
        <taxon>organismal metagenomes</taxon>
    </lineage>
</organism>
<dbReference type="AlphaFoldDB" id="A0A5J4PEA0"/>
<feature type="non-terminal residue" evidence="1">
    <location>
        <position position="56"/>
    </location>
</feature>
<gene>
    <name evidence="1" type="ORF">EZS27_040581</name>
</gene>
<evidence type="ECO:0000313" key="1">
    <source>
        <dbReference type="EMBL" id="KAA6307746.1"/>
    </source>
</evidence>
<accession>A0A5J4PEA0</accession>